<proteinExistence type="predicted"/>
<reference evidence="2" key="1">
    <citation type="journal article" date="2020" name="Stud. Mycol.">
        <title>101 Dothideomycetes genomes: a test case for predicting lifestyles and emergence of pathogens.</title>
        <authorList>
            <person name="Haridas S."/>
            <person name="Albert R."/>
            <person name="Binder M."/>
            <person name="Bloem J."/>
            <person name="Labutti K."/>
            <person name="Salamov A."/>
            <person name="Andreopoulos B."/>
            <person name="Baker S."/>
            <person name="Barry K."/>
            <person name="Bills G."/>
            <person name="Bluhm B."/>
            <person name="Cannon C."/>
            <person name="Castanera R."/>
            <person name="Culley D."/>
            <person name="Daum C."/>
            <person name="Ezra D."/>
            <person name="Gonzalez J."/>
            <person name="Henrissat B."/>
            <person name="Kuo A."/>
            <person name="Liang C."/>
            <person name="Lipzen A."/>
            <person name="Lutzoni F."/>
            <person name="Magnuson J."/>
            <person name="Mondo S."/>
            <person name="Nolan M."/>
            <person name="Ohm R."/>
            <person name="Pangilinan J."/>
            <person name="Park H.-J."/>
            <person name="Ramirez L."/>
            <person name="Alfaro M."/>
            <person name="Sun H."/>
            <person name="Tritt A."/>
            <person name="Yoshinaga Y."/>
            <person name="Zwiers L.-H."/>
            <person name="Turgeon B."/>
            <person name="Goodwin S."/>
            <person name="Spatafora J."/>
            <person name="Crous P."/>
            <person name="Grigoriev I."/>
        </authorList>
    </citation>
    <scope>NUCLEOTIDE SEQUENCE</scope>
    <source>
        <strain evidence="2">CBS 122681</strain>
    </source>
</reference>
<feature type="signal peptide" evidence="1">
    <location>
        <begin position="1"/>
        <end position="20"/>
    </location>
</feature>
<dbReference type="InterPro" id="IPR006771">
    <property type="entry name" value="CetA-like"/>
</dbReference>
<protein>
    <submittedName>
        <fullName evidence="2">Uncharacterized protein</fullName>
    </submittedName>
</protein>
<keyword evidence="1" id="KW-0732">Signal</keyword>
<accession>A0A6A6TEK2</accession>
<dbReference type="AlphaFoldDB" id="A0A6A6TEK2"/>
<gene>
    <name evidence="2" type="ORF">K491DRAFT_714182</name>
</gene>
<feature type="chain" id="PRO_5025590415" evidence="1">
    <location>
        <begin position="21"/>
        <end position="223"/>
    </location>
</feature>
<organism evidence="2 3">
    <name type="scientific">Lophiostoma macrostomum CBS 122681</name>
    <dbReference type="NCBI Taxonomy" id="1314788"/>
    <lineage>
        <taxon>Eukaryota</taxon>
        <taxon>Fungi</taxon>
        <taxon>Dikarya</taxon>
        <taxon>Ascomycota</taxon>
        <taxon>Pezizomycotina</taxon>
        <taxon>Dothideomycetes</taxon>
        <taxon>Pleosporomycetidae</taxon>
        <taxon>Pleosporales</taxon>
        <taxon>Lophiostomataceae</taxon>
        <taxon>Lophiostoma</taxon>
    </lineage>
</organism>
<evidence type="ECO:0000256" key="1">
    <source>
        <dbReference type="SAM" id="SignalP"/>
    </source>
</evidence>
<dbReference type="Proteomes" id="UP000799324">
    <property type="component" value="Unassembled WGS sequence"/>
</dbReference>
<evidence type="ECO:0000313" key="3">
    <source>
        <dbReference type="Proteomes" id="UP000799324"/>
    </source>
</evidence>
<dbReference type="OrthoDB" id="5144514at2759"/>
<dbReference type="Pfam" id="PF04681">
    <property type="entry name" value="Bys1"/>
    <property type="match status" value="1"/>
</dbReference>
<sequence length="223" mass="24716">MKLLSTFLIAVLACALNVFGQTPPEELPTIDTFLAGLNRTGSSKHIGDITYPNWARIHNNCPYDVYLWSVDADHNPLTPLHMQPGQWQHEPFRYISDTSGVAYKISRDSTLRGGIGGNHMHFEYAIRDNQIYWDISFVDCAKDATLQGGNADGCVGHERGIRINTAVQGDGYIGVHCLPNTFCLDDAYYISDPDKDWGHKAPVKGCPKGVLTSDMYATLCYDA</sequence>
<keyword evidence="3" id="KW-1185">Reference proteome</keyword>
<evidence type="ECO:0000313" key="2">
    <source>
        <dbReference type="EMBL" id="KAF2657717.1"/>
    </source>
</evidence>
<dbReference type="EMBL" id="MU004322">
    <property type="protein sequence ID" value="KAF2657717.1"/>
    <property type="molecule type" value="Genomic_DNA"/>
</dbReference>
<name>A0A6A6TEK2_9PLEO</name>